<evidence type="ECO:0000259" key="1">
    <source>
        <dbReference type="Pfam" id="PF13186"/>
    </source>
</evidence>
<dbReference type="Gene3D" id="3.20.20.70">
    <property type="entry name" value="Aldolase class I"/>
    <property type="match status" value="1"/>
</dbReference>
<dbReference type="STRING" id="1801672.A2896_02865"/>
<dbReference type="InterPro" id="IPR013785">
    <property type="entry name" value="Aldolase_TIM"/>
</dbReference>
<dbReference type="CDD" id="cd21109">
    <property type="entry name" value="SPASM"/>
    <property type="match status" value="1"/>
</dbReference>
<dbReference type="InterPro" id="IPR058240">
    <property type="entry name" value="rSAM_sf"/>
</dbReference>
<dbReference type="InterPro" id="IPR023885">
    <property type="entry name" value="4Fe4S-binding_SPASM_dom"/>
</dbReference>
<protein>
    <recommendedName>
        <fullName evidence="1">4Fe4S-binding SPASM domain-containing protein</fullName>
    </recommendedName>
</protein>
<dbReference type="Proteomes" id="UP000178647">
    <property type="component" value="Unassembled WGS sequence"/>
</dbReference>
<name>A0A1G2EDI2_9BACT</name>
<dbReference type="PANTHER" id="PTHR11228">
    <property type="entry name" value="RADICAL SAM DOMAIN PROTEIN"/>
    <property type="match status" value="1"/>
</dbReference>
<accession>A0A1G2EDI2</accession>
<dbReference type="SUPFAM" id="SSF102114">
    <property type="entry name" value="Radical SAM enzymes"/>
    <property type="match status" value="1"/>
</dbReference>
<proteinExistence type="predicted"/>
<dbReference type="PANTHER" id="PTHR11228:SF7">
    <property type="entry name" value="PQQA PEPTIDE CYCLASE"/>
    <property type="match status" value="1"/>
</dbReference>
<comment type="caution">
    <text evidence="2">The sequence shown here is derived from an EMBL/GenBank/DDBJ whole genome shotgun (WGS) entry which is preliminary data.</text>
</comment>
<dbReference type="EMBL" id="MHMH01000022">
    <property type="protein sequence ID" value="OGZ23866.1"/>
    <property type="molecule type" value="Genomic_DNA"/>
</dbReference>
<evidence type="ECO:0000313" key="3">
    <source>
        <dbReference type="Proteomes" id="UP000178647"/>
    </source>
</evidence>
<gene>
    <name evidence="2" type="ORF">A2896_02865</name>
</gene>
<dbReference type="InterPro" id="IPR050377">
    <property type="entry name" value="Radical_SAM_PqqE_MftC-like"/>
</dbReference>
<sequence>MGAGLDYIVFSVDGNTKETYEKIRRGGIFEEVENNILNFLKIKKDENFKIETQVQLVRTKINEREIKPFIKKWKETDINYINVKSFSTRAWRVAEINKFSDSYRLEKKIFNRPPCFFLWETLIILWNGDVLACCQDLCGELKLGNLKENNFMEIWDNSKLIDLRKRQLNNDFSMEPCNRCPDWKGYPRNYFHYFLDVLSRRFLKEFFNTEKKDEGIHMIFNRK</sequence>
<evidence type="ECO:0000313" key="2">
    <source>
        <dbReference type="EMBL" id="OGZ23866.1"/>
    </source>
</evidence>
<feature type="domain" description="4Fe4S-binding SPASM" evidence="1">
    <location>
        <begin position="115"/>
        <end position="181"/>
    </location>
</feature>
<dbReference type="AlphaFoldDB" id="A0A1G2EDI2"/>
<organism evidence="2 3">
    <name type="scientific">Candidatus Nealsonbacteria bacterium RIFCSPLOWO2_01_FULL_43_32</name>
    <dbReference type="NCBI Taxonomy" id="1801672"/>
    <lineage>
        <taxon>Bacteria</taxon>
        <taxon>Candidatus Nealsoniibacteriota</taxon>
    </lineage>
</organism>
<dbReference type="Pfam" id="PF13186">
    <property type="entry name" value="SPASM"/>
    <property type="match status" value="1"/>
</dbReference>
<reference evidence="2 3" key="1">
    <citation type="journal article" date="2016" name="Nat. Commun.">
        <title>Thousands of microbial genomes shed light on interconnected biogeochemical processes in an aquifer system.</title>
        <authorList>
            <person name="Anantharaman K."/>
            <person name="Brown C.T."/>
            <person name="Hug L.A."/>
            <person name="Sharon I."/>
            <person name="Castelle C.J."/>
            <person name="Probst A.J."/>
            <person name="Thomas B.C."/>
            <person name="Singh A."/>
            <person name="Wilkins M.J."/>
            <person name="Karaoz U."/>
            <person name="Brodie E.L."/>
            <person name="Williams K.H."/>
            <person name="Hubbard S.S."/>
            <person name="Banfield J.F."/>
        </authorList>
    </citation>
    <scope>NUCLEOTIDE SEQUENCE [LARGE SCALE GENOMIC DNA]</scope>
</reference>